<dbReference type="FunFam" id="1.10.10.10:FF:000028">
    <property type="entry name" value="Fumarate/nitrate reduction transcriptional regulator Fnr"/>
    <property type="match status" value="1"/>
</dbReference>
<keyword evidence="1" id="KW-0805">Transcription regulation</keyword>
<dbReference type="PANTHER" id="PTHR24567:SF75">
    <property type="entry name" value="FUMARATE AND NITRATE REDUCTION REGULATORY PROTEIN"/>
    <property type="match status" value="1"/>
</dbReference>
<feature type="domain" description="HTH crp-type" evidence="5">
    <location>
        <begin position="178"/>
        <end position="251"/>
    </location>
</feature>
<dbReference type="InterPro" id="IPR018490">
    <property type="entry name" value="cNMP-bd_dom_sf"/>
</dbReference>
<keyword evidence="3" id="KW-0804">Transcription</keyword>
<evidence type="ECO:0000256" key="2">
    <source>
        <dbReference type="ARBA" id="ARBA00023125"/>
    </source>
</evidence>
<dbReference type="InterPro" id="IPR036390">
    <property type="entry name" value="WH_DNA-bd_sf"/>
</dbReference>
<dbReference type="SMART" id="SM00100">
    <property type="entry name" value="cNMP"/>
    <property type="match status" value="1"/>
</dbReference>
<dbReference type="InterPro" id="IPR000595">
    <property type="entry name" value="cNMP-bd_dom"/>
</dbReference>
<dbReference type="SUPFAM" id="SSF51206">
    <property type="entry name" value="cAMP-binding domain-like"/>
    <property type="match status" value="1"/>
</dbReference>
<keyword evidence="7" id="KW-1185">Reference proteome</keyword>
<dbReference type="GO" id="GO:0003677">
    <property type="term" value="F:DNA binding"/>
    <property type="evidence" value="ECO:0007669"/>
    <property type="project" value="UniProtKB-KW"/>
</dbReference>
<accession>A0A494XG32</accession>
<dbReference type="SMART" id="SM00419">
    <property type="entry name" value="HTH_CRP"/>
    <property type="match status" value="1"/>
</dbReference>
<evidence type="ECO:0000313" key="6">
    <source>
        <dbReference type="EMBL" id="RKP49488.1"/>
    </source>
</evidence>
<dbReference type="InterPro" id="IPR050397">
    <property type="entry name" value="Env_Response_Regulators"/>
</dbReference>
<dbReference type="Gene3D" id="2.60.120.10">
    <property type="entry name" value="Jelly Rolls"/>
    <property type="match status" value="1"/>
</dbReference>
<dbReference type="PANTHER" id="PTHR24567">
    <property type="entry name" value="CRP FAMILY TRANSCRIPTIONAL REGULATORY PROTEIN"/>
    <property type="match status" value="1"/>
</dbReference>
<evidence type="ECO:0000259" key="4">
    <source>
        <dbReference type="PROSITE" id="PS50042"/>
    </source>
</evidence>
<reference evidence="6 7" key="1">
    <citation type="submission" date="2018-10" db="EMBL/GenBank/DDBJ databases">
        <title>Paraburkholderia sp. 7MK8-2, isolated from soil.</title>
        <authorList>
            <person name="Gao Z.-H."/>
            <person name="Qiu L.-H."/>
        </authorList>
    </citation>
    <scope>NUCLEOTIDE SEQUENCE [LARGE SCALE GENOMIC DNA]</scope>
    <source>
        <strain evidence="6 7">7MK8-2</strain>
    </source>
</reference>
<dbReference type="AlphaFoldDB" id="A0A494XG32"/>
<name>A0A494XG32_9BURK</name>
<dbReference type="Pfam" id="PF13545">
    <property type="entry name" value="HTH_Crp_2"/>
    <property type="match status" value="1"/>
</dbReference>
<evidence type="ECO:0000259" key="5">
    <source>
        <dbReference type="PROSITE" id="PS51063"/>
    </source>
</evidence>
<dbReference type="GO" id="GO:0005829">
    <property type="term" value="C:cytosol"/>
    <property type="evidence" value="ECO:0007669"/>
    <property type="project" value="TreeGrafter"/>
</dbReference>
<dbReference type="SUPFAM" id="SSF46785">
    <property type="entry name" value="Winged helix' DNA-binding domain"/>
    <property type="match status" value="1"/>
</dbReference>
<dbReference type="EMBL" id="RBZV01000003">
    <property type="protein sequence ID" value="RKP49488.1"/>
    <property type="molecule type" value="Genomic_DNA"/>
</dbReference>
<dbReference type="PROSITE" id="PS50042">
    <property type="entry name" value="CNMP_BINDING_3"/>
    <property type="match status" value="1"/>
</dbReference>
<dbReference type="GO" id="GO:0003700">
    <property type="term" value="F:DNA-binding transcription factor activity"/>
    <property type="evidence" value="ECO:0007669"/>
    <property type="project" value="TreeGrafter"/>
</dbReference>
<dbReference type="CDD" id="cd00038">
    <property type="entry name" value="CAP_ED"/>
    <property type="match status" value="1"/>
</dbReference>
<organism evidence="6 7">
    <name type="scientific">Trinickia fusca</name>
    <dbReference type="NCBI Taxonomy" id="2419777"/>
    <lineage>
        <taxon>Bacteria</taxon>
        <taxon>Pseudomonadati</taxon>
        <taxon>Pseudomonadota</taxon>
        <taxon>Betaproteobacteria</taxon>
        <taxon>Burkholderiales</taxon>
        <taxon>Burkholderiaceae</taxon>
        <taxon>Trinickia</taxon>
    </lineage>
</organism>
<evidence type="ECO:0000256" key="3">
    <source>
        <dbReference type="ARBA" id="ARBA00023163"/>
    </source>
</evidence>
<gene>
    <name evidence="6" type="ORF">D7S89_12095</name>
</gene>
<evidence type="ECO:0000256" key="1">
    <source>
        <dbReference type="ARBA" id="ARBA00023015"/>
    </source>
</evidence>
<feature type="domain" description="Cyclic nucleotide-binding" evidence="4">
    <location>
        <begin position="63"/>
        <end position="114"/>
    </location>
</feature>
<dbReference type="PRINTS" id="PR00034">
    <property type="entry name" value="HTHCRP"/>
</dbReference>
<dbReference type="InterPro" id="IPR014710">
    <property type="entry name" value="RmlC-like_jellyroll"/>
</dbReference>
<dbReference type="CDD" id="cd00092">
    <property type="entry name" value="HTH_CRP"/>
    <property type="match status" value="1"/>
</dbReference>
<keyword evidence="2" id="KW-0238">DNA-binding</keyword>
<dbReference type="Proteomes" id="UP000280434">
    <property type="component" value="Unassembled WGS sequence"/>
</dbReference>
<dbReference type="OrthoDB" id="7643467at2"/>
<evidence type="ECO:0000313" key="7">
    <source>
        <dbReference type="Proteomes" id="UP000280434"/>
    </source>
</evidence>
<dbReference type="Gene3D" id="1.10.10.10">
    <property type="entry name" value="Winged helix-like DNA-binding domain superfamily/Winged helix DNA-binding domain"/>
    <property type="match status" value="1"/>
</dbReference>
<dbReference type="InterPro" id="IPR036388">
    <property type="entry name" value="WH-like_DNA-bd_sf"/>
</dbReference>
<dbReference type="Pfam" id="PF00027">
    <property type="entry name" value="cNMP_binding"/>
    <property type="match status" value="1"/>
</dbReference>
<proteinExistence type="predicted"/>
<protein>
    <submittedName>
        <fullName evidence="6">Crp/Fnr family transcriptional regulator</fullName>
    </submittedName>
</protein>
<sequence>MLVASERTALPAAGCEESVSTTRMKDGEAKGPSCKSCSMRHFCAMTPEELESTDQMDELVHSYRHLKKGEALYRVGDSFKNLYAVRTGSFKKLSLLPDGREQVTGFFLAGEALGVDGISAGRYANDVIALEDSSVCVMPFEKLELLSREVGAVQHHLYRVLSAEVVRESGLMLLLGTMTADERVATFLLDLSRRWKQRAYSPTQFVLRMTREETGSFLGIKLETVSRTLSRFQKKGWISVKGKEVRILDFGGLTQAGH</sequence>
<dbReference type="PROSITE" id="PS51063">
    <property type="entry name" value="HTH_CRP_2"/>
    <property type="match status" value="1"/>
</dbReference>
<comment type="caution">
    <text evidence="6">The sequence shown here is derived from an EMBL/GenBank/DDBJ whole genome shotgun (WGS) entry which is preliminary data.</text>
</comment>
<dbReference type="InterPro" id="IPR012318">
    <property type="entry name" value="HTH_CRP"/>
</dbReference>